<dbReference type="RefSeq" id="WP_094764555.1">
    <property type="nucleotide sequence ID" value="NZ_FUKQ01000031.1"/>
</dbReference>
<accession>A0A1R4JH92</accession>
<dbReference type="InterPro" id="IPR004305">
    <property type="entry name" value="Thiaminase-2/PQQC"/>
</dbReference>
<gene>
    <name evidence="3" type="ORF">FM114_07520</name>
</gene>
<dbReference type="Gene3D" id="1.20.910.10">
    <property type="entry name" value="Heme oxygenase-like"/>
    <property type="match status" value="1"/>
</dbReference>
<dbReference type="InterPro" id="IPR050967">
    <property type="entry name" value="Thiamine_Salvage_TenA"/>
</dbReference>
<dbReference type="EC" id="3.5.99.2" evidence="3"/>
<dbReference type="PANTHER" id="PTHR43198:SF2">
    <property type="entry name" value="SI:CH1073-67J19.1-RELATED"/>
    <property type="match status" value="1"/>
</dbReference>
<dbReference type="EMBL" id="FUKQ01000031">
    <property type="protein sequence ID" value="SJN31396.1"/>
    <property type="molecule type" value="Genomic_DNA"/>
</dbReference>
<dbReference type="AlphaFoldDB" id="A0A1R4JH92"/>
<dbReference type="Pfam" id="PF03070">
    <property type="entry name" value="TENA_THI-4"/>
    <property type="match status" value="1"/>
</dbReference>
<dbReference type="CDD" id="cd19365">
    <property type="entry name" value="TenA_C-like"/>
    <property type="match status" value="1"/>
</dbReference>
<evidence type="ECO:0000259" key="2">
    <source>
        <dbReference type="Pfam" id="PF03070"/>
    </source>
</evidence>
<feature type="domain" description="Thiaminase-2/PQQC" evidence="2">
    <location>
        <begin position="8"/>
        <end position="208"/>
    </location>
</feature>
<sequence length="214" mass="23880">MRFTDEIWAEARPILDAIEQHPFVTGLGDGSLPREVFAGYMTQDALYLADYARAMGMLAFRATDADDITFWGVGVQGAIVAERELHAAHVEVGAGQMSPSSRAYTSYLLATAAAAPYEVGVAAILPCFWIYQWVGDRLLAAAGDLAQHPYGDWIGMYADPAFAESTLRAREITDRLAEAGSDEVRVRMREVFLQASRYEWMFWDAAWRQETWPV</sequence>
<comment type="pathway">
    <text evidence="1">Cofactor biosynthesis; thiamine diphosphate biosynthesis.</text>
</comment>
<reference evidence="3 4" key="1">
    <citation type="submission" date="2017-02" db="EMBL/GenBank/DDBJ databases">
        <authorList>
            <person name="Peterson S.W."/>
        </authorList>
    </citation>
    <scope>NUCLEOTIDE SEQUENCE [LARGE SCALE GENOMIC DNA]</scope>
    <source>
        <strain evidence="3 4">LSP_Lj1</strain>
    </source>
</reference>
<dbReference type="Proteomes" id="UP000188342">
    <property type="component" value="Unassembled WGS sequence"/>
</dbReference>
<evidence type="ECO:0000313" key="3">
    <source>
        <dbReference type="EMBL" id="SJN31396.1"/>
    </source>
</evidence>
<dbReference type="PANTHER" id="PTHR43198">
    <property type="entry name" value="BIFUNCTIONAL TH2 PROTEIN"/>
    <property type="match status" value="1"/>
</dbReference>
<dbReference type="GO" id="GO:0005829">
    <property type="term" value="C:cytosol"/>
    <property type="evidence" value="ECO:0007669"/>
    <property type="project" value="TreeGrafter"/>
</dbReference>
<evidence type="ECO:0000313" key="4">
    <source>
        <dbReference type="Proteomes" id="UP000188342"/>
    </source>
</evidence>
<protein>
    <submittedName>
        <fullName evidence="3">Thiaminase II involved in salvage of thiamin pyrimidine moiety</fullName>
        <ecNumber evidence="3">3.5.99.2</ecNumber>
    </submittedName>
</protein>
<dbReference type="OrthoDB" id="34166at2"/>
<keyword evidence="3" id="KW-0378">Hydrolase</keyword>
<dbReference type="STRING" id="1255658.FM114_07520"/>
<dbReference type="SUPFAM" id="SSF48613">
    <property type="entry name" value="Heme oxygenase-like"/>
    <property type="match status" value="1"/>
</dbReference>
<dbReference type="GO" id="GO:0050334">
    <property type="term" value="F:thiaminase activity"/>
    <property type="evidence" value="ECO:0007669"/>
    <property type="project" value="UniProtKB-EC"/>
</dbReference>
<organism evidence="3 4">
    <name type="scientific">Luteococcus japonicus LSP_Lj1</name>
    <dbReference type="NCBI Taxonomy" id="1255658"/>
    <lineage>
        <taxon>Bacteria</taxon>
        <taxon>Bacillati</taxon>
        <taxon>Actinomycetota</taxon>
        <taxon>Actinomycetes</taxon>
        <taxon>Propionibacteriales</taxon>
        <taxon>Propionibacteriaceae</taxon>
        <taxon>Luteococcus</taxon>
    </lineage>
</organism>
<keyword evidence="4" id="KW-1185">Reference proteome</keyword>
<dbReference type="InterPro" id="IPR016084">
    <property type="entry name" value="Haem_Oase-like_multi-hlx"/>
</dbReference>
<proteinExistence type="predicted"/>
<name>A0A1R4JH92_9ACTN</name>
<evidence type="ECO:0000256" key="1">
    <source>
        <dbReference type="ARBA" id="ARBA00004948"/>
    </source>
</evidence>